<sequence length="155" mass="18326">MTESELITLNFKEIRRRSIKLWRELPEQYYYWKPDQEAMSAMEMIRHVVSADHGWNTIINKGDMSNYRSPWEGRPYLNLDDELEFAKPHRQAFLDSVRKFSASELATTEIIHPGNGQKRKLGDYLLRTGYHEAVHAGQFLSYLRAMGVKRPHIWD</sequence>
<comment type="caution">
    <text evidence="2">The sequence shown here is derived from an EMBL/GenBank/DDBJ whole genome shotgun (WGS) entry which is preliminary data.</text>
</comment>
<dbReference type="SUPFAM" id="SSF109854">
    <property type="entry name" value="DinB/YfiT-like putative metalloenzymes"/>
    <property type="match status" value="1"/>
</dbReference>
<dbReference type="InterPro" id="IPR034660">
    <property type="entry name" value="DinB/YfiT-like"/>
</dbReference>
<dbReference type="Gene3D" id="1.20.120.450">
    <property type="entry name" value="dinb family like domain"/>
    <property type="match status" value="1"/>
</dbReference>
<dbReference type="EMBL" id="JBDKWZ010000002">
    <property type="protein sequence ID" value="MEN7546964.1"/>
    <property type="molecule type" value="Genomic_DNA"/>
</dbReference>
<dbReference type="AlphaFoldDB" id="A0AAW9S3K8"/>
<reference evidence="2 3" key="1">
    <citation type="submission" date="2024-04" db="EMBL/GenBank/DDBJ databases">
        <title>Novel genus in family Flammeovirgaceae.</title>
        <authorList>
            <person name="Nguyen T.H."/>
            <person name="Vuong T.Q."/>
            <person name="Le H."/>
            <person name="Kim S.-G."/>
        </authorList>
    </citation>
    <scope>NUCLEOTIDE SEQUENCE [LARGE SCALE GENOMIC DNA]</scope>
    <source>
        <strain evidence="2 3">JCM 23209</strain>
    </source>
</reference>
<dbReference type="Proteomes" id="UP001403385">
    <property type="component" value="Unassembled WGS sequence"/>
</dbReference>
<evidence type="ECO:0000313" key="3">
    <source>
        <dbReference type="Proteomes" id="UP001403385"/>
    </source>
</evidence>
<dbReference type="RefSeq" id="WP_346819752.1">
    <property type="nucleotide sequence ID" value="NZ_JBDKWZ010000002.1"/>
</dbReference>
<dbReference type="InterPro" id="IPR024775">
    <property type="entry name" value="DinB-like"/>
</dbReference>
<name>A0AAW9S3K8_9BACT</name>
<evidence type="ECO:0000313" key="2">
    <source>
        <dbReference type="EMBL" id="MEN7546964.1"/>
    </source>
</evidence>
<evidence type="ECO:0000259" key="1">
    <source>
        <dbReference type="Pfam" id="PF12867"/>
    </source>
</evidence>
<feature type="domain" description="DinB-like" evidence="1">
    <location>
        <begin position="11"/>
        <end position="138"/>
    </location>
</feature>
<protein>
    <submittedName>
        <fullName evidence="2">DinB family protein</fullName>
    </submittedName>
</protein>
<dbReference type="Pfam" id="PF12867">
    <property type="entry name" value="DinB_2"/>
    <property type="match status" value="1"/>
</dbReference>
<accession>A0AAW9S3K8</accession>
<proteinExistence type="predicted"/>
<keyword evidence="3" id="KW-1185">Reference proteome</keyword>
<organism evidence="2 3">
    <name type="scientific">Rapidithrix thailandica</name>
    <dbReference type="NCBI Taxonomy" id="413964"/>
    <lineage>
        <taxon>Bacteria</taxon>
        <taxon>Pseudomonadati</taxon>
        <taxon>Bacteroidota</taxon>
        <taxon>Cytophagia</taxon>
        <taxon>Cytophagales</taxon>
        <taxon>Flammeovirgaceae</taxon>
        <taxon>Rapidithrix</taxon>
    </lineage>
</organism>
<gene>
    <name evidence="2" type="ORF">AAG747_03545</name>
</gene>